<evidence type="ECO:0000313" key="2">
    <source>
        <dbReference type="Proteomes" id="UP000436088"/>
    </source>
</evidence>
<organism evidence="1 2">
    <name type="scientific">Hibiscus syriacus</name>
    <name type="common">Rose of Sharon</name>
    <dbReference type="NCBI Taxonomy" id="106335"/>
    <lineage>
        <taxon>Eukaryota</taxon>
        <taxon>Viridiplantae</taxon>
        <taxon>Streptophyta</taxon>
        <taxon>Embryophyta</taxon>
        <taxon>Tracheophyta</taxon>
        <taxon>Spermatophyta</taxon>
        <taxon>Magnoliopsida</taxon>
        <taxon>eudicotyledons</taxon>
        <taxon>Gunneridae</taxon>
        <taxon>Pentapetalae</taxon>
        <taxon>rosids</taxon>
        <taxon>malvids</taxon>
        <taxon>Malvales</taxon>
        <taxon>Malvaceae</taxon>
        <taxon>Malvoideae</taxon>
        <taxon>Hibiscus</taxon>
    </lineage>
</organism>
<comment type="caution">
    <text evidence="1">The sequence shown here is derived from an EMBL/GenBank/DDBJ whole genome shotgun (WGS) entry which is preliminary data.</text>
</comment>
<accession>A0A6A2XJ46</accession>
<dbReference type="AlphaFoldDB" id="A0A6A2XJ46"/>
<dbReference type="EMBL" id="VEPZ02001391">
    <property type="protein sequence ID" value="KAE8675853.1"/>
    <property type="molecule type" value="Genomic_DNA"/>
</dbReference>
<evidence type="ECO:0000313" key="1">
    <source>
        <dbReference type="EMBL" id="KAE8675853.1"/>
    </source>
</evidence>
<protein>
    <submittedName>
        <fullName evidence="1">Zinc finger C-x8-C-x5-C-x3-H type family protein, putative isoform 3</fullName>
    </submittedName>
</protein>
<proteinExistence type="predicted"/>
<dbReference type="Proteomes" id="UP000436088">
    <property type="component" value="Unassembled WGS sequence"/>
</dbReference>
<keyword evidence="2" id="KW-1185">Reference proteome</keyword>
<gene>
    <name evidence="1" type="ORF">F3Y22_tig00111640pilonHSYRG00025</name>
</gene>
<name>A0A6A2XJ46_HIBSY</name>
<sequence length="295" mass="32682">MGLVSKLLTQLPWILQLPVCSINFYNFMAETAANSAVAASLFALYDPHLLPQQHQDMINCHSLYLARFCEVAKEVESLRQENTSLRSVNRGLNKQLSALIQTSVQNHFASSDYNTTPFELVNSLGGLCLGGDGVGKEEISAVEDEVDFERVMLPKSISVRFNGYLNMMSEVGAASHRGKTRGLTLAATANASQQISGATNMKQKFASLALPIQVERKEESALPIQVERKEASALPIQVERKEASALPIQVERKEVSTLPIQVERKEVSTLPIQVERKDVCLTLLKEEEKVERILK</sequence>
<reference evidence="1" key="1">
    <citation type="submission" date="2019-09" db="EMBL/GenBank/DDBJ databases">
        <title>Draft genome information of white flower Hibiscus syriacus.</title>
        <authorList>
            <person name="Kim Y.-M."/>
        </authorList>
    </citation>
    <scope>NUCLEOTIDE SEQUENCE [LARGE SCALE GENOMIC DNA]</scope>
    <source>
        <strain evidence="1">YM2019G1</strain>
    </source>
</reference>